<reference evidence="1 2" key="1">
    <citation type="journal article" date="2021" name="Nat. Commun.">
        <title>Genetic determinants of endophytism in the Arabidopsis root mycobiome.</title>
        <authorList>
            <person name="Mesny F."/>
            <person name="Miyauchi S."/>
            <person name="Thiergart T."/>
            <person name="Pickel B."/>
            <person name="Atanasova L."/>
            <person name="Karlsson M."/>
            <person name="Huettel B."/>
            <person name="Barry K.W."/>
            <person name="Haridas S."/>
            <person name="Chen C."/>
            <person name="Bauer D."/>
            <person name="Andreopoulos W."/>
            <person name="Pangilinan J."/>
            <person name="LaButti K."/>
            <person name="Riley R."/>
            <person name="Lipzen A."/>
            <person name="Clum A."/>
            <person name="Drula E."/>
            <person name="Henrissat B."/>
            <person name="Kohler A."/>
            <person name="Grigoriev I.V."/>
            <person name="Martin F.M."/>
            <person name="Hacquard S."/>
        </authorList>
    </citation>
    <scope>NUCLEOTIDE SEQUENCE [LARGE SCALE GENOMIC DNA]</scope>
    <source>
        <strain evidence="1 2">MPI-CAGE-CH-0241</strain>
    </source>
</reference>
<dbReference type="OrthoDB" id="3513679at2759"/>
<comment type="caution">
    <text evidence="1">The sequence shown here is derived from an EMBL/GenBank/DDBJ whole genome shotgun (WGS) entry which is preliminary data.</text>
</comment>
<dbReference type="Proteomes" id="UP000777438">
    <property type="component" value="Unassembled WGS sequence"/>
</dbReference>
<evidence type="ECO:0000313" key="1">
    <source>
        <dbReference type="EMBL" id="KAH6891460.1"/>
    </source>
</evidence>
<sequence length="146" mass="16221">MDSTTVSEMTVHLVRTGVEDGLSAPITFDSLGFVGNTHRAISTTLEKAISFVMNLEAREVAVFGLQPVPMTVWPPTGRGEPGRSWEQDLLGDDPILDKPSSHYVDSERYPEWSGDSKHRYCLAWLWKSIMLSGMRQVAYWCSGAAT</sequence>
<keyword evidence="2" id="KW-1185">Reference proteome</keyword>
<protein>
    <submittedName>
        <fullName evidence="1">Uncharacterized protein</fullName>
    </submittedName>
</protein>
<name>A0A9P9ARQ3_9HYPO</name>
<organism evidence="1 2">
    <name type="scientific">Thelonectria olida</name>
    <dbReference type="NCBI Taxonomy" id="1576542"/>
    <lineage>
        <taxon>Eukaryota</taxon>
        <taxon>Fungi</taxon>
        <taxon>Dikarya</taxon>
        <taxon>Ascomycota</taxon>
        <taxon>Pezizomycotina</taxon>
        <taxon>Sordariomycetes</taxon>
        <taxon>Hypocreomycetidae</taxon>
        <taxon>Hypocreales</taxon>
        <taxon>Nectriaceae</taxon>
        <taxon>Thelonectria</taxon>
    </lineage>
</organism>
<dbReference type="AlphaFoldDB" id="A0A9P9ARQ3"/>
<accession>A0A9P9ARQ3</accession>
<gene>
    <name evidence="1" type="ORF">B0T10DRAFT_485340</name>
</gene>
<dbReference type="EMBL" id="JAGPYM010000008">
    <property type="protein sequence ID" value="KAH6891460.1"/>
    <property type="molecule type" value="Genomic_DNA"/>
</dbReference>
<evidence type="ECO:0000313" key="2">
    <source>
        <dbReference type="Proteomes" id="UP000777438"/>
    </source>
</evidence>
<proteinExistence type="predicted"/>